<keyword evidence="3" id="KW-0238">DNA-binding</keyword>
<keyword evidence="2" id="KW-0805">Transcription regulation</keyword>
<dbReference type="PROSITE" id="PS50931">
    <property type="entry name" value="HTH_LYSR"/>
    <property type="match status" value="1"/>
</dbReference>
<dbReference type="PANTHER" id="PTHR30346">
    <property type="entry name" value="TRANSCRIPTIONAL DUAL REGULATOR HCAR-RELATED"/>
    <property type="match status" value="1"/>
</dbReference>
<dbReference type="Pfam" id="PF03466">
    <property type="entry name" value="LysR_substrate"/>
    <property type="match status" value="1"/>
</dbReference>
<dbReference type="Gene3D" id="1.10.10.10">
    <property type="entry name" value="Winged helix-like DNA-binding domain superfamily/Winged helix DNA-binding domain"/>
    <property type="match status" value="1"/>
</dbReference>
<dbReference type="Gene3D" id="3.40.190.290">
    <property type="match status" value="1"/>
</dbReference>
<proteinExistence type="inferred from homology"/>
<evidence type="ECO:0000256" key="3">
    <source>
        <dbReference type="ARBA" id="ARBA00023125"/>
    </source>
</evidence>
<evidence type="ECO:0000259" key="5">
    <source>
        <dbReference type="PROSITE" id="PS50931"/>
    </source>
</evidence>
<protein>
    <submittedName>
        <fullName evidence="6">Transcriptional regulator, LysR family</fullName>
    </submittedName>
</protein>
<dbReference type="Proteomes" id="UP000184363">
    <property type="component" value="Unassembled WGS sequence"/>
</dbReference>
<reference evidence="6 7" key="1">
    <citation type="submission" date="2016-11" db="EMBL/GenBank/DDBJ databases">
        <authorList>
            <person name="Jaros S."/>
            <person name="Januszkiewicz K."/>
            <person name="Wedrychowicz H."/>
        </authorList>
    </citation>
    <scope>NUCLEOTIDE SEQUENCE [LARGE SCALE GENOMIC DNA]</scope>
    <source>
        <strain evidence="6 7">DSM 43832</strain>
    </source>
</reference>
<keyword evidence="4" id="KW-0804">Transcription</keyword>
<dbReference type="SUPFAM" id="SSF46785">
    <property type="entry name" value="Winged helix' DNA-binding domain"/>
    <property type="match status" value="1"/>
</dbReference>
<sequence>MELHQLEYLVAVADEGSFTRAAASLHVSQPAVSAQIRKLERELGEVLLDRSAAGVRPTAVGEAVLAEARAAVAAVARIRDTVAAHRGLLQGRVRLGVIGNGLSPDLADLLAAFARAHPGVEVSVSEGRGAELLDALLGGRTDLAIVGIVGDPPAGIATETLSDEVVVAAVGPHDPLADRGEVTLAELAGRPLIAMPVGSGLRAGVDAALAAAGVTPRIAYEAGTPAALGELAVRGLGVALVPESVVPSVDGLVALALRPPLHGRVDLAWPASRSVAPAARALLAHLRSGLRNRDDPLLSER</sequence>
<name>A0A1M6W782_PSETH</name>
<organism evidence="6 7">
    <name type="scientific">Pseudonocardia thermophila</name>
    <dbReference type="NCBI Taxonomy" id="1848"/>
    <lineage>
        <taxon>Bacteria</taxon>
        <taxon>Bacillati</taxon>
        <taxon>Actinomycetota</taxon>
        <taxon>Actinomycetes</taxon>
        <taxon>Pseudonocardiales</taxon>
        <taxon>Pseudonocardiaceae</taxon>
        <taxon>Pseudonocardia</taxon>
    </lineage>
</organism>
<dbReference type="PRINTS" id="PR00039">
    <property type="entry name" value="HTHLYSR"/>
</dbReference>
<dbReference type="FunFam" id="1.10.10.10:FF:000001">
    <property type="entry name" value="LysR family transcriptional regulator"/>
    <property type="match status" value="1"/>
</dbReference>
<dbReference type="GO" id="GO:0003677">
    <property type="term" value="F:DNA binding"/>
    <property type="evidence" value="ECO:0007669"/>
    <property type="project" value="UniProtKB-KW"/>
</dbReference>
<dbReference type="InterPro" id="IPR036388">
    <property type="entry name" value="WH-like_DNA-bd_sf"/>
</dbReference>
<dbReference type="STRING" id="1848.SAMN05443637_1148"/>
<feature type="domain" description="HTH lysR-type" evidence="5">
    <location>
        <begin position="1"/>
        <end position="58"/>
    </location>
</feature>
<accession>A0A1M6W782</accession>
<evidence type="ECO:0000256" key="4">
    <source>
        <dbReference type="ARBA" id="ARBA00023163"/>
    </source>
</evidence>
<dbReference type="Pfam" id="PF00126">
    <property type="entry name" value="HTH_1"/>
    <property type="match status" value="1"/>
</dbReference>
<dbReference type="GO" id="GO:0032993">
    <property type="term" value="C:protein-DNA complex"/>
    <property type="evidence" value="ECO:0007669"/>
    <property type="project" value="TreeGrafter"/>
</dbReference>
<dbReference type="OrthoDB" id="3181812at2"/>
<evidence type="ECO:0000313" key="6">
    <source>
        <dbReference type="EMBL" id="SHK89634.1"/>
    </source>
</evidence>
<dbReference type="InterPro" id="IPR005119">
    <property type="entry name" value="LysR_subst-bd"/>
</dbReference>
<dbReference type="InterPro" id="IPR000847">
    <property type="entry name" value="LysR_HTH_N"/>
</dbReference>
<evidence type="ECO:0000256" key="2">
    <source>
        <dbReference type="ARBA" id="ARBA00023015"/>
    </source>
</evidence>
<dbReference type="AlphaFoldDB" id="A0A1M6W782"/>
<dbReference type="InterPro" id="IPR036390">
    <property type="entry name" value="WH_DNA-bd_sf"/>
</dbReference>
<dbReference type="SUPFAM" id="SSF53850">
    <property type="entry name" value="Periplasmic binding protein-like II"/>
    <property type="match status" value="1"/>
</dbReference>
<evidence type="ECO:0000313" key="7">
    <source>
        <dbReference type="Proteomes" id="UP000184363"/>
    </source>
</evidence>
<dbReference type="EMBL" id="FRAP01000014">
    <property type="protein sequence ID" value="SHK89634.1"/>
    <property type="molecule type" value="Genomic_DNA"/>
</dbReference>
<evidence type="ECO:0000256" key="1">
    <source>
        <dbReference type="ARBA" id="ARBA00009437"/>
    </source>
</evidence>
<dbReference type="RefSeq" id="WP_073458297.1">
    <property type="nucleotide sequence ID" value="NZ_CALGVN010000014.1"/>
</dbReference>
<dbReference type="GO" id="GO:0003700">
    <property type="term" value="F:DNA-binding transcription factor activity"/>
    <property type="evidence" value="ECO:0007669"/>
    <property type="project" value="InterPro"/>
</dbReference>
<keyword evidence="7" id="KW-1185">Reference proteome</keyword>
<gene>
    <name evidence="6" type="ORF">SAMN05443637_1148</name>
</gene>
<dbReference type="PANTHER" id="PTHR30346:SF28">
    <property type="entry name" value="HTH-TYPE TRANSCRIPTIONAL REGULATOR CYNR"/>
    <property type="match status" value="1"/>
</dbReference>
<comment type="similarity">
    <text evidence="1">Belongs to the LysR transcriptional regulatory family.</text>
</comment>